<accession>A0A2P2QM38</accession>
<dbReference type="AlphaFoldDB" id="A0A2P2QM38"/>
<name>A0A2P2QM38_RHIMU</name>
<protein>
    <submittedName>
        <fullName evidence="1">Uncharacterized protein</fullName>
    </submittedName>
</protein>
<sequence>MEQELGCVSWPEDDTKGC</sequence>
<reference evidence="1" key="1">
    <citation type="submission" date="2018-02" db="EMBL/GenBank/DDBJ databases">
        <title>Rhizophora mucronata_Transcriptome.</title>
        <authorList>
            <person name="Meera S.P."/>
            <person name="Sreeshan A."/>
            <person name="Augustine A."/>
        </authorList>
    </citation>
    <scope>NUCLEOTIDE SEQUENCE</scope>
    <source>
        <tissue evidence="1">Leaf</tissue>
    </source>
</reference>
<proteinExistence type="predicted"/>
<dbReference type="EMBL" id="GGEC01087585">
    <property type="protein sequence ID" value="MBX68069.1"/>
    <property type="molecule type" value="Transcribed_RNA"/>
</dbReference>
<evidence type="ECO:0000313" key="1">
    <source>
        <dbReference type="EMBL" id="MBX68069.1"/>
    </source>
</evidence>
<organism evidence="1">
    <name type="scientific">Rhizophora mucronata</name>
    <name type="common">Asiatic mangrove</name>
    <dbReference type="NCBI Taxonomy" id="61149"/>
    <lineage>
        <taxon>Eukaryota</taxon>
        <taxon>Viridiplantae</taxon>
        <taxon>Streptophyta</taxon>
        <taxon>Embryophyta</taxon>
        <taxon>Tracheophyta</taxon>
        <taxon>Spermatophyta</taxon>
        <taxon>Magnoliopsida</taxon>
        <taxon>eudicotyledons</taxon>
        <taxon>Gunneridae</taxon>
        <taxon>Pentapetalae</taxon>
        <taxon>rosids</taxon>
        <taxon>fabids</taxon>
        <taxon>Malpighiales</taxon>
        <taxon>Rhizophoraceae</taxon>
        <taxon>Rhizophora</taxon>
    </lineage>
</organism>